<name>A0A7L5JRW0_9BACT</name>
<keyword evidence="6" id="KW-0547">Nucleotide-binding</keyword>
<dbReference type="GO" id="GO:0030955">
    <property type="term" value="F:potassium ion binding"/>
    <property type="evidence" value="ECO:0007669"/>
    <property type="project" value="UniProtKB-UniRule"/>
</dbReference>
<reference evidence="16 17" key="1">
    <citation type="submission" date="2020-05" db="EMBL/GenBank/DDBJ databases">
        <title>Complete genome sequencing of Campylobacter and Arcobacter type strains.</title>
        <authorList>
            <person name="Miller W.G."/>
            <person name="Yee E."/>
        </authorList>
    </citation>
    <scope>NUCLEOTIDE SEQUENCE [LARGE SCALE GENOMIC DNA]</scope>
    <source>
        <strain evidence="16 17">LMG 21996</strain>
    </source>
</reference>
<evidence type="ECO:0000256" key="12">
    <source>
        <dbReference type="NCBIfam" id="TIGR01064"/>
    </source>
</evidence>
<dbReference type="NCBIfam" id="NF004491">
    <property type="entry name" value="PRK05826.1"/>
    <property type="match status" value="1"/>
</dbReference>
<keyword evidence="7 13" id="KW-0418">Kinase</keyword>
<dbReference type="KEGG" id="acib:ACBT_1965"/>
<dbReference type="GO" id="GO:0000287">
    <property type="term" value="F:magnesium ion binding"/>
    <property type="evidence" value="ECO:0007669"/>
    <property type="project" value="UniProtKB-UniRule"/>
</dbReference>
<dbReference type="InterPro" id="IPR040442">
    <property type="entry name" value="Pyrv_kinase-like_dom_sf"/>
</dbReference>
<evidence type="ECO:0000256" key="5">
    <source>
        <dbReference type="ARBA" id="ARBA00022723"/>
    </source>
</evidence>
<dbReference type="GO" id="GO:0005524">
    <property type="term" value="F:ATP binding"/>
    <property type="evidence" value="ECO:0007669"/>
    <property type="project" value="UniProtKB-KW"/>
</dbReference>
<evidence type="ECO:0000256" key="10">
    <source>
        <dbReference type="ARBA" id="ARBA00023152"/>
    </source>
</evidence>
<feature type="domain" description="Pyruvate kinase barrel" evidence="14">
    <location>
        <begin position="3"/>
        <end position="324"/>
    </location>
</feature>
<dbReference type="AlphaFoldDB" id="A0A7L5JRW0"/>
<feature type="domain" description="Pyruvate kinase C-terminal" evidence="15">
    <location>
        <begin position="355"/>
        <end position="466"/>
    </location>
</feature>
<dbReference type="SUPFAM" id="SSF52935">
    <property type="entry name" value="PK C-terminal domain-like"/>
    <property type="match status" value="1"/>
</dbReference>
<dbReference type="Gene3D" id="3.20.20.60">
    <property type="entry name" value="Phosphoenolpyruvate-binding domains"/>
    <property type="match status" value="1"/>
</dbReference>
<dbReference type="NCBIfam" id="NF004978">
    <property type="entry name" value="PRK06354.1"/>
    <property type="match status" value="1"/>
</dbReference>
<keyword evidence="4 13" id="KW-0808">Transferase</keyword>
<dbReference type="InterPro" id="IPR036918">
    <property type="entry name" value="Pyrv_Knase_C_sf"/>
</dbReference>
<dbReference type="SUPFAM" id="SSF50800">
    <property type="entry name" value="PK beta-barrel domain-like"/>
    <property type="match status" value="1"/>
</dbReference>
<dbReference type="InterPro" id="IPR015795">
    <property type="entry name" value="Pyrv_Knase_C"/>
</dbReference>
<evidence type="ECO:0000259" key="15">
    <source>
        <dbReference type="Pfam" id="PF02887"/>
    </source>
</evidence>
<dbReference type="FunFam" id="2.40.33.10:FF:000001">
    <property type="entry name" value="Pyruvate kinase"/>
    <property type="match status" value="1"/>
</dbReference>
<dbReference type="PRINTS" id="PR01050">
    <property type="entry name" value="PYRUVTKNASE"/>
</dbReference>
<dbReference type="EC" id="2.7.1.40" evidence="3 12"/>
<dbReference type="EMBL" id="CP054051">
    <property type="protein sequence ID" value="QKJ27859.1"/>
    <property type="molecule type" value="Genomic_DNA"/>
</dbReference>
<evidence type="ECO:0000256" key="4">
    <source>
        <dbReference type="ARBA" id="ARBA00022679"/>
    </source>
</evidence>
<protein>
    <recommendedName>
        <fullName evidence="3 12">Pyruvate kinase</fullName>
        <ecNumber evidence="3 12">2.7.1.40</ecNumber>
    </recommendedName>
</protein>
<keyword evidence="11 16" id="KW-0670">Pyruvate</keyword>
<accession>A0A7L5JRW0</accession>
<keyword evidence="10 13" id="KW-0324">Glycolysis</keyword>
<evidence type="ECO:0000256" key="2">
    <source>
        <dbReference type="ARBA" id="ARBA00008663"/>
    </source>
</evidence>
<organism evidence="16 17">
    <name type="scientific">Aliarcobacter cibarius</name>
    <dbReference type="NCBI Taxonomy" id="255507"/>
    <lineage>
        <taxon>Bacteria</taxon>
        <taxon>Pseudomonadati</taxon>
        <taxon>Campylobacterota</taxon>
        <taxon>Epsilonproteobacteria</taxon>
        <taxon>Campylobacterales</taxon>
        <taxon>Arcobacteraceae</taxon>
        <taxon>Aliarcobacter</taxon>
    </lineage>
</organism>
<evidence type="ECO:0000256" key="6">
    <source>
        <dbReference type="ARBA" id="ARBA00022741"/>
    </source>
</evidence>
<dbReference type="NCBIfam" id="TIGR01064">
    <property type="entry name" value="pyruv_kin"/>
    <property type="match status" value="1"/>
</dbReference>
<dbReference type="SUPFAM" id="SSF51621">
    <property type="entry name" value="Phosphoenolpyruvate/pyruvate domain"/>
    <property type="match status" value="1"/>
</dbReference>
<dbReference type="InterPro" id="IPR015813">
    <property type="entry name" value="Pyrv/PenolPyrv_kinase-like_dom"/>
</dbReference>
<dbReference type="GO" id="GO:0016301">
    <property type="term" value="F:kinase activity"/>
    <property type="evidence" value="ECO:0007669"/>
    <property type="project" value="UniProtKB-KW"/>
</dbReference>
<sequence>MDKKTKILATLGPASNSLEMIEKLIDAGANMFRLNFSHGSHEYHQETLDNIRQAMQNKKKIVGILQDISGPKIRVGELKEPFLLEAGDTVTFEKEEIVGYKKGPKEYVVSINYPYILEKIKIDEYIYLYDGIIRAKVIETTPKVIAEIENNGTLSSRKGVNFPNTIIDIEVITKKDEADIAWGVKNRVDYFAISFVQNAKDMRRARALLGDYKGKLIAKIEKFDAVSNIDEIIEVSDGIMVARGDLGIEVPYYDVPTIQKMLIRKSNAKGIPVITATQMLLSMTQNERATRAEISDVANAVLDGTDIVMLSEESAVGDNPTNVVETMNNIISQTEKIYNHDKRYNFTYLDEFDVIQATVTKLADDLGADGILSLTSSGNSARKMSRYRPKTPLFTFAHDRETLTSLTALWGVQPITTVKEAQASKMIQKMLRSLEKRELLNKNGLYICTVGYPVGIPGSTNTIKILTPSEIEFYLNFKENREKTKQEKKQKTSTTIDE</sequence>
<evidence type="ECO:0000256" key="7">
    <source>
        <dbReference type="ARBA" id="ARBA00022777"/>
    </source>
</evidence>
<dbReference type="InterPro" id="IPR015793">
    <property type="entry name" value="Pyrv_Knase_brl"/>
</dbReference>
<dbReference type="Pfam" id="PF00224">
    <property type="entry name" value="PK"/>
    <property type="match status" value="1"/>
</dbReference>
<keyword evidence="5" id="KW-0479">Metal-binding</keyword>
<comment type="similarity">
    <text evidence="2 13">Belongs to the pyruvate kinase family.</text>
</comment>
<evidence type="ECO:0000256" key="13">
    <source>
        <dbReference type="RuleBase" id="RU000504"/>
    </source>
</evidence>
<dbReference type="UniPathway" id="UPA00109">
    <property type="reaction ID" value="UER00188"/>
</dbReference>
<dbReference type="GO" id="GO:0004743">
    <property type="term" value="F:pyruvate kinase activity"/>
    <property type="evidence" value="ECO:0007669"/>
    <property type="project" value="UniProtKB-UniRule"/>
</dbReference>
<dbReference type="InterPro" id="IPR001697">
    <property type="entry name" value="Pyr_Knase"/>
</dbReference>
<proteinExistence type="inferred from homology"/>
<evidence type="ECO:0000259" key="14">
    <source>
        <dbReference type="Pfam" id="PF00224"/>
    </source>
</evidence>
<evidence type="ECO:0000256" key="11">
    <source>
        <dbReference type="ARBA" id="ARBA00023317"/>
    </source>
</evidence>
<evidence type="ECO:0000313" key="17">
    <source>
        <dbReference type="Proteomes" id="UP000509513"/>
    </source>
</evidence>
<dbReference type="InterPro" id="IPR011037">
    <property type="entry name" value="Pyrv_Knase-like_insert_dom_sf"/>
</dbReference>
<keyword evidence="9 13" id="KW-0460">Magnesium</keyword>
<dbReference type="Gene3D" id="3.40.1380.20">
    <property type="entry name" value="Pyruvate kinase, C-terminal domain"/>
    <property type="match status" value="1"/>
</dbReference>
<dbReference type="Gene3D" id="2.40.33.10">
    <property type="entry name" value="PK beta-barrel domain-like"/>
    <property type="match status" value="1"/>
</dbReference>
<dbReference type="PANTHER" id="PTHR11817">
    <property type="entry name" value="PYRUVATE KINASE"/>
    <property type="match status" value="1"/>
</dbReference>
<evidence type="ECO:0000256" key="9">
    <source>
        <dbReference type="ARBA" id="ARBA00022842"/>
    </source>
</evidence>
<evidence type="ECO:0000256" key="3">
    <source>
        <dbReference type="ARBA" id="ARBA00012142"/>
    </source>
</evidence>
<dbReference type="OrthoDB" id="9812123at2"/>
<evidence type="ECO:0000313" key="16">
    <source>
        <dbReference type="EMBL" id="QKJ27859.1"/>
    </source>
</evidence>
<dbReference type="RefSeq" id="WP_024774589.1">
    <property type="nucleotide sequence ID" value="NZ_CP054051.1"/>
</dbReference>
<dbReference type="Proteomes" id="UP000509513">
    <property type="component" value="Chromosome"/>
</dbReference>
<dbReference type="InterPro" id="IPR015806">
    <property type="entry name" value="Pyrv_Knase_insert_dom_sf"/>
</dbReference>
<comment type="pathway">
    <text evidence="1 13">Carbohydrate degradation; glycolysis; pyruvate from D-glyceraldehyde 3-phosphate: step 5/5.</text>
</comment>
<dbReference type="Pfam" id="PF02887">
    <property type="entry name" value="PK_C"/>
    <property type="match status" value="1"/>
</dbReference>
<evidence type="ECO:0000256" key="1">
    <source>
        <dbReference type="ARBA" id="ARBA00004997"/>
    </source>
</evidence>
<gene>
    <name evidence="16" type="primary">pykF</name>
    <name evidence="16" type="ORF">ACBT_1965</name>
</gene>
<evidence type="ECO:0000256" key="8">
    <source>
        <dbReference type="ARBA" id="ARBA00022840"/>
    </source>
</evidence>
<keyword evidence="8" id="KW-0067">ATP-binding</keyword>
<comment type="catalytic activity">
    <reaction evidence="13">
        <text>pyruvate + ATP = phosphoenolpyruvate + ADP + H(+)</text>
        <dbReference type="Rhea" id="RHEA:18157"/>
        <dbReference type="ChEBI" id="CHEBI:15361"/>
        <dbReference type="ChEBI" id="CHEBI:15378"/>
        <dbReference type="ChEBI" id="CHEBI:30616"/>
        <dbReference type="ChEBI" id="CHEBI:58702"/>
        <dbReference type="ChEBI" id="CHEBI:456216"/>
        <dbReference type="EC" id="2.7.1.40"/>
    </reaction>
</comment>